<proteinExistence type="predicted"/>
<sequence>MLSFILFKESEPWLKGKGAP</sequence>
<evidence type="ECO:0000313" key="1">
    <source>
        <dbReference type="EMBL" id="MBX65917.1"/>
    </source>
</evidence>
<reference evidence="1" key="1">
    <citation type="submission" date="2018-02" db="EMBL/GenBank/DDBJ databases">
        <title>Rhizophora mucronata_Transcriptome.</title>
        <authorList>
            <person name="Meera S.P."/>
            <person name="Sreeshan A."/>
            <person name="Augustine A."/>
        </authorList>
    </citation>
    <scope>NUCLEOTIDE SEQUENCE</scope>
    <source>
        <tissue evidence="1">Leaf</tissue>
    </source>
</reference>
<dbReference type="EMBL" id="GGEC01085433">
    <property type="protein sequence ID" value="MBX65917.1"/>
    <property type="molecule type" value="Transcribed_RNA"/>
</dbReference>
<name>A0A2P2QGB3_RHIMU</name>
<protein>
    <submittedName>
        <fullName evidence="1">Uncharacterized protein</fullName>
    </submittedName>
</protein>
<organism evidence="1">
    <name type="scientific">Rhizophora mucronata</name>
    <name type="common">Asiatic mangrove</name>
    <dbReference type="NCBI Taxonomy" id="61149"/>
    <lineage>
        <taxon>Eukaryota</taxon>
        <taxon>Viridiplantae</taxon>
        <taxon>Streptophyta</taxon>
        <taxon>Embryophyta</taxon>
        <taxon>Tracheophyta</taxon>
        <taxon>Spermatophyta</taxon>
        <taxon>Magnoliopsida</taxon>
        <taxon>eudicotyledons</taxon>
        <taxon>Gunneridae</taxon>
        <taxon>Pentapetalae</taxon>
        <taxon>rosids</taxon>
        <taxon>fabids</taxon>
        <taxon>Malpighiales</taxon>
        <taxon>Rhizophoraceae</taxon>
        <taxon>Rhizophora</taxon>
    </lineage>
</organism>
<dbReference type="AlphaFoldDB" id="A0A2P2QGB3"/>
<accession>A0A2P2QGB3</accession>